<evidence type="ECO:0000256" key="10">
    <source>
        <dbReference type="ARBA" id="ARBA00022792"/>
    </source>
</evidence>
<dbReference type="Gene3D" id="1.20.810.10">
    <property type="entry name" value="Cytochrome Bc1 Complex, Chain C"/>
    <property type="match status" value="1"/>
</dbReference>
<dbReference type="PIRSF" id="PIRSF038885">
    <property type="entry name" value="COB"/>
    <property type="match status" value="1"/>
</dbReference>
<comment type="function">
    <text evidence="1 19">Component of the ubiquinol-cytochrome c reductase complex (complex III or cytochrome b-c1 complex) that is part of the mitochondrial respiratory chain. The b-c1 complex mediates electron transfer from ubiquinol to cytochrome c. Contributes to the generation of a proton gradient across the mitochondrial membrane that is then used for ATP synthesis.</text>
</comment>
<keyword evidence="5 19" id="KW-0813">Transport</keyword>
<dbReference type="InterPro" id="IPR005797">
    <property type="entry name" value="Cyt_b/b6_N"/>
</dbReference>
<dbReference type="GO" id="GO:0016491">
    <property type="term" value="F:oxidoreductase activity"/>
    <property type="evidence" value="ECO:0007669"/>
    <property type="project" value="UniProtKB-UniRule"/>
</dbReference>
<keyword evidence="16 19" id="KW-0472">Membrane</keyword>
<evidence type="ECO:0000256" key="19">
    <source>
        <dbReference type="RuleBase" id="RU362117"/>
    </source>
</evidence>
<feature type="domain" description="Cytochrome b/b6 C-terminal region profile" evidence="21">
    <location>
        <begin position="200"/>
        <end position="356"/>
    </location>
</feature>
<evidence type="ECO:0000256" key="7">
    <source>
        <dbReference type="ARBA" id="ARBA00022660"/>
    </source>
</evidence>
<dbReference type="AlphaFoldDB" id="A0A7T1HEY9"/>
<name>A0A7T1HEY9_9NEOP</name>
<dbReference type="SUPFAM" id="SSF81648">
    <property type="entry name" value="a domain/subunit of cytochrome bc1 complex (Ubiquinol-cytochrome c reductase)"/>
    <property type="match status" value="1"/>
</dbReference>
<keyword evidence="15 19" id="KW-0496">Mitochondrion</keyword>
<feature type="transmembrane region" description="Helical" evidence="19">
    <location>
        <begin position="333"/>
        <end position="353"/>
    </location>
</feature>
<evidence type="ECO:0000259" key="20">
    <source>
        <dbReference type="PROSITE" id="PS51002"/>
    </source>
</evidence>
<keyword evidence="6 18" id="KW-0349">Heme</keyword>
<keyword evidence="10" id="KW-0999">Mitochondrion inner membrane</keyword>
<comment type="cofactor">
    <cofactor evidence="19">
        <name>heme b</name>
        <dbReference type="ChEBI" id="CHEBI:60344"/>
    </cofactor>
    <text evidence="19">Binds 2 heme groups non-covalently.</text>
</comment>
<feature type="binding site" description="axial binding residue" evidence="18">
    <location>
        <position position="186"/>
    </location>
    <ligand>
        <name>heme b</name>
        <dbReference type="ChEBI" id="CHEBI:60344"/>
        <label>b566</label>
    </ligand>
    <ligandPart>
        <name>Fe</name>
        <dbReference type="ChEBI" id="CHEBI:18248"/>
    </ligandPart>
</feature>
<feature type="transmembrane region" description="Helical" evidence="19">
    <location>
        <begin position="168"/>
        <end position="190"/>
    </location>
</feature>
<evidence type="ECO:0000256" key="14">
    <source>
        <dbReference type="ARBA" id="ARBA00023075"/>
    </source>
</evidence>
<protein>
    <recommendedName>
        <fullName evidence="4 19">Cytochrome b</fullName>
    </recommendedName>
</protein>
<evidence type="ECO:0000256" key="9">
    <source>
        <dbReference type="ARBA" id="ARBA00022723"/>
    </source>
</evidence>
<feature type="binding site" description="axial binding residue" evidence="18">
    <location>
        <position position="172"/>
    </location>
    <ligand>
        <name>heme b</name>
        <dbReference type="ChEBI" id="CHEBI:60344"/>
        <label>b562</label>
    </ligand>
    <ligandPart>
        <name>Fe</name>
        <dbReference type="ChEBI" id="CHEBI:18248"/>
    </ligandPart>
</feature>
<dbReference type="CDD" id="cd00290">
    <property type="entry name" value="cytochrome_b_C"/>
    <property type="match status" value="1"/>
</dbReference>
<feature type="transmembrane region" description="Helical" evidence="19">
    <location>
        <begin position="308"/>
        <end position="327"/>
    </location>
</feature>
<comment type="cofactor">
    <cofactor evidence="18">
        <name>heme</name>
        <dbReference type="ChEBI" id="CHEBI:30413"/>
    </cofactor>
    <text evidence="18">Binds 2 heme groups non-covalently.</text>
</comment>
<evidence type="ECO:0000256" key="11">
    <source>
        <dbReference type="ARBA" id="ARBA00022982"/>
    </source>
</evidence>
<dbReference type="GO" id="GO:0008121">
    <property type="term" value="F:quinol-cytochrome-c reductase activity"/>
    <property type="evidence" value="ECO:0007669"/>
    <property type="project" value="InterPro"/>
</dbReference>
<keyword evidence="8 19" id="KW-0812">Transmembrane</keyword>
<feature type="binding site" evidence="17">
    <location>
        <position position="191"/>
    </location>
    <ligand>
        <name>a ubiquinone</name>
        <dbReference type="ChEBI" id="CHEBI:16389"/>
    </ligand>
</feature>
<dbReference type="PROSITE" id="PS51003">
    <property type="entry name" value="CYTB_CTER"/>
    <property type="match status" value="1"/>
</dbReference>
<evidence type="ECO:0000256" key="4">
    <source>
        <dbReference type="ARBA" id="ARBA00013531"/>
    </source>
</evidence>
<dbReference type="InterPro" id="IPR036150">
    <property type="entry name" value="Cyt_b/b6_C_sf"/>
</dbReference>
<evidence type="ECO:0000256" key="2">
    <source>
        <dbReference type="ARBA" id="ARBA00004448"/>
    </source>
</evidence>
<evidence type="ECO:0000259" key="21">
    <source>
        <dbReference type="PROSITE" id="PS51003"/>
    </source>
</evidence>
<dbReference type="Pfam" id="PF00032">
    <property type="entry name" value="Cytochrom_B_C"/>
    <property type="match status" value="1"/>
</dbReference>
<evidence type="ECO:0000256" key="12">
    <source>
        <dbReference type="ARBA" id="ARBA00022989"/>
    </source>
</evidence>
<feature type="binding site" description="axial binding residue" evidence="18">
    <location>
        <position position="87"/>
    </location>
    <ligand>
        <name>heme b</name>
        <dbReference type="ChEBI" id="CHEBI:60344"/>
        <label>b566</label>
    </ligand>
    <ligandPart>
        <name>Fe</name>
        <dbReference type="ChEBI" id="CHEBI:18248"/>
    </ligandPart>
</feature>
<keyword evidence="7 19" id="KW-0679">Respiratory chain</keyword>
<gene>
    <name evidence="22" type="primary">cob</name>
</gene>
<dbReference type="InterPro" id="IPR030689">
    <property type="entry name" value="Cytochrome_b"/>
</dbReference>
<evidence type="ECO:0000256" key="18">
    <source>
        <dbReference type="PIRSR" id="PIRSR038885-2"/>
    </source>
</evidence>
<dbReference type="PROSITE" id="PS51002">
    <property type="entry name" value="CYTB_NTER"/>
    <property type="match status" value="1"/>
</dbReference>
<dbReference type="GO" id="GO:0046872">
    <property type="term" value="F:metal ion binding"/>
    <property type="evidence" value="ECO:0007669"/>
    <property type="project" value="UniProtKB-UniRule"/>
</dbReference>
<dbReference type="InterPro" id="IPR027387">
    <property type="entry name" value="Cytb/b6-like_sf"/>
</dbReference>
<keyword evidence="14" id="KW-0830">Ubiquinone</keyword>
<dbReference type="CDD" id="cd00284">
    <property type="entry name" value="Cytochrome_b_N"/>
    <property type="match status" value="1"/>
</dbReference>
<accession>A0A7T1HEY9</accession>
<feature type="transmembrane region" description="Helical" evidence="19">
    <location>
        <begin position="219"/>
        <end position="238"/>
    </location>
</feature>
<keyword evidence="9 18" id="KW-0479">Metal-binding</keyword>
<dbReference type="SUPFAM" id="SSF81342">
    <property type="entry name" value="Transmembrane di-heme cytochromes"/>
    <property type="match status" value="1"/>
</dbReference>
<evidence type="ECO:0000256" key="6">
    <source>
        <dbReference type="ARBA" id="ARBA00022617"/>
    </source>
</evidence>
<reference evidence="22" key="1">
    <citation type="journal article" date="2020" name="Gene">
        <title>Structure, gene order, and nucleotide composition of mitochondrial genomes in parasitic lice from Amblycera.</title>
        <authorList>
            <person name="Sweet A.D."/>
            <person name="Johnson K.P."/>
            <person name="Cao Y."/>
            <person name="de Moya R.S."/>
            <person name="Skinner R.K."/>
            <person name="Tan M."/>
            <person name="Virrueta-Herrera S."/>
            <person name="Cameron S.L."/>
        </authorList>
    </citation>
    <scope>NUCLEOTIDE SEQUENCE</scope>
    <source>
        <strain evidence="22">Oscro</strain>
    </source>
</reference>
<dbReference type="InterPro" id="IPR048260">
    <property type="entry name" value="Cytochrome_b_C_euk/bac"/>
</dbReference>
<evidence type="ECO:0000256" key="13">
    <source>
        <dbReference type="ARBA" id="ARBA00023004"/>
    </source>
</evidence>
<keyword evidence="12 19" id="KW-1133">Transmembrane helix</keyword>
<organism evidence="22">
    <name type="scientific">Osborniella crotophagae</name>
    <dbReference type="NCBI Taxonomy" id="1912107"/>
    <lineage>
        <taxon>Eukaryota</taxon>
        <taxon>Metazoa</taxon>
        <taxon>Ecdysozoa</taxon>
        <taxon>Arthropoda</taxon>
        <taxon>Hexapoda</taxon>
        <taxon>Insecta</taxon>
        <taxon>Pterygota</taxon>
        <taxon>Neoptera</taxon>
        <taxon>Paraneoptera</taxon>
        <taxon>Psocodea</taxon>
        <taxon>Troctomorpha</taxon>
        <taxon>Phthiraptera</taxon>
        <taxon>Amblycera</taxon>
        <taxon>Menoponidae</taxon>
        <taxon>Osborniella</taxon>
    </lineage>
</organism>
<dbReference type="GO" id="GO:0006122">
    <property type="term" value="P:mitochondrial electron transport, ubiquinol to cytochrome c"/>
    <property type="evidence" value="ECO:0007669"/>
    <property type="project" value="TreeGrafter"/>
</dbReference>
<feature type="transmembrane region" description="Helical" evidence="19">
    <location>
        <begin position="101"/>
        <end position="123"/>
    </location>
</feature>
<keyword evidence="13 18" id="KW-0408">Iron</keyword>
<comment type="subunit">
    <text evidence="3">The main subunits of complex b-c1 are: cytochrome b, cytochrome c1 and the Rieske protein.</text>
</comment>
<keyword evidence="11 19" id="KW-0249">Electron transport</keyword>
<dbReference type="Pfam" id="PF00033">
    <property type="entry name" value="Cytochrome_B"/>
    <property type="match status" value="1"/>
</dbReference>
<evidence type="ECO:0000256" key="16">
    <source>
        <dbReference type="ARBA" id="ARBA00023136"/>
    </source>
</evidence>
<evidence type="ECO:0000256" key="5">
    <source>
        <dbReference type="ARBA" id="ARBA00022448"/>
    </source>
</evidence>
<feature type="transmembrane region" description="Helical" evidence="19">
    <location>
        <begin position="278"/>
        <end position="296"/>
    </location>
</feature>
<dbReference type="InterPro" id="IPR048259">
    <property type="entry name" value="Cytochrome_b_N_euk/bac"/>
</dbReference>
<dbReference type="InterPro" id="IPR016174">
    <property type="entry name" value="Di-haem_cyt_TM"/>
</dbReference>
<comment type="similarity">
    <text evidence="19">Belongs to the cytochrome b family.</text>
</comment>
<evidence type="ECO:0000256" key="1">
    <source>
        <dbReference type="ARBA" id="ARBA00002566"/>
    </source>
</evidence>
<evidence type="ECO:0000256" key="17">
    <source>
        <dbReference type="PIRSR" id="PIRSR038885-1"/>
    </source>
</evidence>
<feature type="domain" description="Cytochrome b/b6 N-terminal region profile" evidence="20">
    <location>
        <begin position="1"/>
        <end position="199"/>
    </location>
</feature>
<dbReference type="PANTHER" id="PTHR19271:SF16">
    <property type="entry name" value="CYTOCHROME B"/>
    <property type="match status" value="1"/>
</dbReference>
<dbReference type="PANTHER" id="PTHR19271">
    <property type="entry name" value="CYTOCHROME B"/>
    <property type="match status" value="1"/>
</dbReference>
<dbReference type="EMBL" id="MW199175">
    <property type="protein sequence ID" value="QPN54233.1"/>
    <property type="molecule type" value="Genomic_DNA"/>
</dbReference>
<evidence type="ECO:0000256" key="8">
    <source>
        <dbReference type="ARBA" id="ARBA00022692"/>
    </source>
</evidence>
<evidence type="ECO:0000256" key="3">
    <source>
        <dbReference type="ARBA" id="ARBA00011649"/>
    </source>
</evidence>
<feature type="transmembrane region" description="Helical" evidence="19">
    <location>
        <begin position="65"/>
        <end position="89"/>
    </location>
</feature>
<comment type="subcellular location">
    <subcellularLocation>
        <location evidence="2">Mitochondrion inner membrane</location>
        <topology evidence="2">Multi-pass membrane protein</topology>
    </subcellularLocation>
</comment>
<dbReference type="InterPro" id="IPR005798">
    <property type="entry name" value="Cyt_b/b6_C"/>
</dbReference>
<geneLocation type="mitochondrion" evidence="22"/>
<feature type="transmembrane region" description="Helical" evidence="19">
    <location>
        <begin position="21"/>
        <end position="45"/>
    </location>
</feature>
<evidence type="ECO:0000313" key="22">
    <source>
        <dbReference type="EMBL" id="QPN54233.1"/>
    </source>
</evidence>
<feature type="binding site" description="axial binding residue" evidence="18">
    <location>
        <position position="73"/>
    </location>
    <ligand>
        <name>heme b</name>
        <dbReference type="ChEBI" id="CHEBI:60344"/>
        <label>b562</label>
    </ligand>
    <ligandPart>
        <name>Fe</name>
        <dbReference type="ChEBI" id="CHEBI:18248"/>
    </ligandPart>
</feature>
<dbReference type="GO" id="GO:0005743">
    <property type="term" value="C:mitochondrial inner membrane"/>
    <property type="evidence" value="ECO:0007669"/>
    <property type="project" value="UniProtKB-SubCell"/>
</dbReference>
<sequence length="356" mass="41210">MSIKYNSLLKLPCPSSISYMWNFGSLLGLFLMIQIASGLFLSLHYTSSTILAFKVVVQINMDVNWGWLLRYIHANGATFFFFFIYFHMGRGLYYMSYNYELVWIVGVIIYLLFMGVAFMGYVLPWGQMSYWGATVITNLISAIPKLGNSMVEWVWGGFSVSEPTLMRFFSFHFILPFAGLILIGLHLFFLHETGSNNPLGLFMNSDKITFHPFFTIKDFLGFLVAFFFFFIICLQYPFMFMDPDNFIEANPLNTPAHIQPEWYFLFAYAILRSIPSKLGGVVVMLFSIIILLFLPLMSKKNNIQINKVYQVLCVVQYMIFLLLTWVGSLPVELPYLTIGQYASFLYFFNIFILSMV</sequence>
<dbReference type="GO" id="GO:0045275">
    <property type="term" value="C:respiratory chain complex III"/>
    <property type="evidence" value="ECO:0007669"/>
    <property type="project" value="InterPro"/>
</dbReference>
<proteinExistence type="inferred from homology"/>
<evidence type="ECO:0000256" key="15">
    <source>
        <dbReference type="ARBA" id="ARBA00023128"/>
    </source>
</evidence>